<evidence type="ECO:0000313" key="3">
    <source>
        <dbReference type="Proteomes" id="UP001281761"/>
    </source>
</evidence>
<dbReference type="EMBL" id="JARBJD010000348">
    <property type="protein sequence ID" value="KAK2943405.1"/>
    <property type="molecule type" value="Genomic_DNA"/>
</dbReference>
<evidence type="ECO:0000313" key="2">
    <source>
        <dbReference type="EMBL" id="KAK2943405.1"/>
    </source>
</evidence>
<reference evidence="2 3" key="1">
    <citation type="journal article" date="2022" name="bioRxiv">
        <title>Genomics of Preaxostyla Flagellates Illuminates Evolutionary Transitions and the Path Towards Mitochondrial Loss.</title>
        <authorList>
            <person name="Novak L.V.F."/>
            <person name="Treitli S.C."/>
            <person name="Pyrih J."/>
            <person name="Halakuc P."/>
            <person name="Pipaliya S.V."/>
            <person name="Vacek V."/>
            <person name="Brzon O."/>
            <person name="Soukal P."/>
            <person name="Eme L."/>
            <person name="Dacks J.B."/>
            <person name="Karnkowska A."/>
            <person name="Elias M."/>
            <person name="Hampl V."/>
        </authorList>
    </citation>
    <scope>NUCLEOTIDE SEQUENCE [LARGE SCALE GENOMIC DNA]</scope>
    <source>
        <strain evidence="2">NAU3</strain>
        <tissue evidence="2">Gut</tissue>
    </source>
</reference>
<comment type="caution">
    <text evidence="2">The sequence shown here is derived from an EMBL/GenBank/DDBJ whole genome shotgun (WGS) entry which is preliminary data.</text>
</comment>
<dbReference type="Proteomes" id="UP001281761">
    <property type="component" value="Unassembled WGS sequence"/>
</dbReference>
<proteinExistence type="predicted"/>
<evidence type="ECO:0000256" key="1">
    <source>
        <dbReference type="SAM" id="MobiDB-lite"/>
    </source>
</evidence>
<keyword evidence="3" id="KW-1185">Reference proteome</keyword>
<feature type="compositionally biased region" description="Acidic residues" evidence="1">
    <location>
        <begin position="120"/>
        <end position="130"/>
    </location>
</feature>
<name>A0ABQ9WZF3_9EUKA</name>
<organism evidence="2 3">
    <name type="scientific">Blattamonas nauphoetae</name>
    <dbReference type="NCBI Taxonomy" id="2049346"/>
    <lineage>
        <taxon>Eukaryota</taxon>
        <taxon>Metamonada</taxon>
        <taxon>Preaxostyla</taxon>
        <taxon>Oxymonadida</taxon>
        <taxon>Blattamonas</taxon>
    </lineage>
</organism>
<accession>A0ABQ9WZF3</accession>
<feature type="region of interest" description="Disordered" evidence="1">
    <location>
        <begin position="112"/>
        <end position="146"/>
    </location>
</feature>
<sequence length="146" mass="15352">MMNADASVSCSAQLAVESSLLSSRLLNTTSLPHCSALPSEVCMSRRIEEQACGGSVTLSGPSSLSLSASPHSPHLRDSCTVHAGLSFLLAALHTPLTATRCEKHPNIPYGAHHVDRNEADSDGAGEEGDNCVEIVSRCPDERVGDR</sequence>
<gene>
    <name evidence="2" type="ORF">BLNAU_21662</name>
</gene>
<protein>
    <submittedName>
        <fullName evidence="2">Uncharacterized protein</fullName>
    </submittedName>
</protein>